<evidence type="ECO:0000256" key="5">
    <source>
        <dbReference type="SAM" id="Phobius"/>
    </source>
</evidence>
<accession>A0ABR9CFL3</accession>
<evidence type="ECO:0000256" key="1">
    <source>
        <dbReference type="ARBA" id="ARBA00004127"/>
    </source>
</evidence>
<feature type="transmembrane region" description="Helical" evidence="5">
    <location>
        <begin position="40"/>
        <end position="61"/>
    </location>
</feature>
<organism evidence="6 7">
    <name type="scientific">Roseibium polysiphoniae</name>
    <dbReference type="NCBI Taxonomy" id="2571221"/>
    <lineage>
        <taxon>Bacteria</taxon>
        <taxon>Pseudomonadati</taxon>
        <taxon>Pseudomonadota</taxon>
        <taxon>Alphaproteobacteria</taxon>
        <taxon>Hyphomicrobiales</taxon>
        <taxon>Stappiaceae</taxon>
        <taxon>Roseibium</taxon>
    </lineage>
</organism>
<evidence type="ECO:0000256" key="3">
    <source>
        <dbReference type="ARBA" id="ARBA00022989"/>
    </source>
</evidence>
<dbReference type="PANTHER" id="PTHR43847:SF1">
    <property type="entry name" value="BLL3993 PROTEIN"/>
    <property type="match status" value="1"/>
</dbReference>
<dbReference type="Gene3D" id="1.20.120.1630">
    <property type="match status" value="1"/>
</dbReference>
<proteinExistence type="predicted"/>
<protein>
    <submittedName>
        <fullName evidence="6">Isoprenylcysteine carboxylmethyltransferase family protein</fullName>
    </submittedName>
</protein>
<keyword evidence="2 5" id="KW-0812">Transmembrane</keyword>
<dbReference type="RefSeq" id="WP_192111047.1">
    <property type="nucleotide sequence ID" value="NZ_JACYXJ010000007.1"/>
</dbReference>
<dbReference type="EMBL" id="JACYXJ010000007">
    <property type="protein sequence ID" value="MBD8878669.1"/>
    <property type="molecule type" value="Genomic_DNA"/>
</dbReference>
<dbReference type="PANTHER" id="PTHR43847">
    <property type="entry name" value="BLL3993 PROTEIN"/>
    <property type="match status" value="1"/>
</dbReference>
<sequence>MSWLKTRIPPPVWLLASGFLIWLVAWQFPGQNLHFVGQTLLSALLGAVGIAVELTSVGVFLKRKTTVNPLSPNKAKVFINQGLYRYSRNPMYLGVSMLLLAWIIFLGAVLGLVILAGFMFVLTELQIKPEEKALEAKFGEVYRTYRKKVRRWI</sequence>
<dbReference type="InterPro" id="IPR007318">
    <property type="entry name" value="Phopholipid_MeTrfase"/>
</dbReference>
<keyword evidence="4 5" id="KW-0472">Membrane</keyword>
<feature type="transmembrane region" description="Helical" evidence="5">
    <location>
        <begin position="12"/>
        <end position="28"/>
    </location>
</feature>
<name>A0ABR9CFL3_9HYPH</name>
<gene>
    <name evidence="6" type="ORF">IG617_20430</name>
</gene>
<evidence type="ECO:0000256" key="4">
    <source>
        <dbReference type="ARBA" id="ARBA00023136"/>
    </source>
</evidence>
<evidence type="ECO:0000313" key="7">
    <source>
        <dbReference type="Proteomes" id="UP000615687"/>
    </source>
</evidence>
<keyword evidence="3 5" id="KW-1133">Transmembrane helix</keyword>
<comment type="subcellular location">
    <subcellularLocation>
        <location evidence="1">Endomembrane system</location>
        <topology evidence="1">Multi-pass membrane protein</topology>
    </subcellularLocation>
</comment>
<dbReference type="InterPro" id="IPR052527">
    <property type="entry name" value="Metal_cation-efflux_comp"/>
</dbReference>
<evidence type="ECO:0000256" key="2">
    <source>
        <dbReference type="ARBA" id="ARBA00022692"/>
    </source>
</evidence>
<feature type="transmembrane region" description="Helical" evidence="5">
    <location>
        <begin position="92"/>
        <end position="122"/>
    </location>
</feature>
<dbReference type="Pfam" id="PF04191">
    <property type="entry name" value="PEMT"/>
    <property type="match status" value="1"/>
</dbReference>
<keyword evidence="7" id="KW-1185">Reference proteome</keyword>
<comment type="caution">
    <text evidence="6">The sequence shown here is derived from an EMBL/GenBank/DDBJ whole genome shotgun (WGS) entry which is preliminary data.</text>
</comment>
<evidence type="ECO:0000313" key="6">
    <source>
        <dbReference type="EMBL" id="MBD8878669.1"/>
    </source>
</evidence>
<dbReference type="Proteomes" id="UP000615687">
    <property type="component" value="Unassembled WGS sequence"/>
</dbReference>
<reference evidence="6 7" key="1">
    <citation type="submission" date="2020-09" db="EMBL/GenBank/DDBJ databases">
        <title>The genome sequence of type strain Labrenzia polysiphoniae KACC 19711.</title>
        <authorList>
            <person name="Liu Y."/>
        </authorList>
    </citation>
    <scope>NUCLEOTIDE SEQUENCE [LARGE SCALE GENOMIC DNA]</scope>
    <source>
        <strain evidence="6 7">KACC 19711</strain>
    </source>
</reference>